<dbReference type="Gene3D" id="1.10.10.10">
    <property type="entry name" value="Winged helix-like DNA-binding domain superfamily/Winged helix DNA-binding domain"/>
    <property type="match status" value="1"/>
</dbReference>
<feature type="domain" description="E2F/DP family winged-helix DNA-binding" evidence="8">
    <location>
        <begin position="156"/>
        <end position="221"/>
    </location>
</feature>
<dbReference type="GO" id="GO:0000981">
    <property type="term" value="F:DNA-binding transcription factor activity, RNA polymerase II-specific"/>
    <property type="evidence" value="ECO:0007669"/>
    <property type="project" value="TreeGrafter"/>
</dbReference>
<dbReference type="PANTHER" id="PTHR12081:SF51">
    <property type="entry name" value="TRANSCRIPTION FACTOR E2FC"/>
    <property type="match status" value="1"/>
</dbReference>
<dbReference type="InterPro" id="IPR032198">
    <property type="entry name" value="E2F_CC-MB"/>
</dbReference>
<sequence>MSASGENLDLNLSLNMPPSRLHLEKQSLSQPPQLRHARSVFLRQPATPIPNSNKLAPDKFVAECSGETIAQRSLFLLPPSPRNNAPNGLGSPGGKISGNASIQVPKQEDEVSKFSFGRSSCMGRRISEAKSSKYAKSVAQEANLEAVNNFNLSGCRYDSSLGLLTKKFIKLMQEAKDGILDLNRTADVLQVQKRRIYDITNVLEGIGLIEKTTKNHIRWKGFEMFGPKEHDDEVSHLKAEVERLHAEDRRLDDRIRDKLGDIRGLASNQDLQKNLFLTGDDIMSLPHLTNQTVIAVQAPRASFLEVPDPDEDLGLCPKQYKLIVRSTAGPIGVYLLSKKDQKSRDASVKRAKFLDSSARTSSSRVDEAEASGFQKIVPFDVGIDDDYWLKSDDKVNASDLWSSEEL</sequence>
<dbReference type="InterPro" id="IPR003316">
    <property type="entry name" value="E2F_WHTH_DNA-bd_dom"/>
</dbReference>
<comment type="subcellular location">
    <subcellularLocation>
        <location evidence="6">Nucleus</location>
    </subcellularLocation>
</comment>
<evidence type="ECO:0000256" key="6">
    <source>
        <dbReference type="RuleBase" id="RU003796"/>
    </source>
</evidence>
<evidence type="ECO:0000256" key="1">
    <source>
        <dbReference type="ARBA" id="ARBA00010940"/>
    </source>
</evidence>
<proteinExistence type="inferred from homology"/>
<keyword evidence="5" id="KW-0131">Cell cycle</keyword>
<dbReference type="SUPFAM" id="SSF46785">
    <property type="entry name" value="Winged helix' DNA-binding domain"/>
    <property type="match status" value="1"/>
</dbReference>
<evidence type="ECO:0000256" key="3">
    <source>
        <dbReference type="ARBA" id="ARBA00023125"/>
    </source>
</evidence>
<keyword evidence="3 6" id="KW-0238">DNA-binding</keyword>
<feature type="region of interest" description="Disordered" evidence="7">
    <location>
        <begin position="77"/>
        <end position="100"/>
    </location>
</feature>
<dbReference type="GO" id="GO:0046983">
    <property type="term" value="F:protein dimerization activity"/>
    <property type="evidence" value="ECO:0007669"/>
    <property type="project" value="InterPro"/>
</dbReference>
<dbReference type="SUPFAM" id="SSF144074">
    <property type="entry name" value="E2F-DP heterodimerization region"/>
    <property type="match status" value="1"/>
</dbReference>
<evidence type="ECO:0000313" key="9">
    <source>
        <dbReference type="EMBL" id="KAH6755030.1"/>
    </source>
</evidence>
<dbReference type="InterPro" id="IPR015633">
    <property type="entry name" value="E2F"/>
</dbReference>
<evidence type="ECO:0000256" key="7">
    <source>
        <dbReference type="SAM" id="MobiDB-lite"/>
    </source>
</evidence>
<dbReference type="Pfam" id="PF16421">
    <property type="entry name" value="E2F_CC-MB"/>
    <property type="match status" value="1"/>
</dbReference>
<organism evidence="9 10">
    <name type="scientific">Perilla frutescens var. hirtella</name>
    <name type="common">Perilla citriodora</name>
    <name type="synonym">Perilla setoyensis</name>
    <dbReference type="NCBI Taxonomy" id="608512"/>
    <lineage>
        <taxon>Eukaryota</taxon>
        <taxon>Viridiplantae</taxon>
        <taxon>Streptophyta</taxon>
        <taxon>Embryophyta</taxon>
        <taxon>Tracheophyta</taxon>
        <taxon>Spermatophyta</taxon>
        <taxon>Magnoliopsida</taxon>
        <taxon>eudicotyledons</taxon>
        <taxon>Gunneridae</taxon>
        <taxon>Pentapetalae</taxon>
        <taxon>asterids</taxon>
        <taxon>lamiids</taxon>
        <taxon>Lamiales</taxon>
        <taxon>Lamiaceae</taxon>
        <taxon>Nepetoideae</taxon>
        <taxon>Elsholtzieae</taxon>
        <taxon>Perilla</taxon>
    </lineage>
</organism>
<dbReference type="GO" id="GO:0090575">
    <property type="term" value="C:RNA polymerase II transcription regulator complex"/>
    <property type="evidence" value="ECO:0007669"/>
    <property type="project" value="TreeGrafter"/>
</dbReference>
<dbReference type="GO" id="GO:0000978">
    <property type="term" value="F:RNA polymerase II cis-regulatory region sequence-specific DNA binding"/>
    <property type="evidence" value="ECO:0007669"/>
    <property type="project" value="InterPro"/>
</dbReference>
<evidence type="ECO:0000256" key="2">
    <source>
        <dbReference type="ARBA" id="ARBA00023015"/>
    </source>
</evidence>
<dbReference type="SMART" id="SM01372">
    <property type="entry name" value="E2F_TDP"/>
    <property type="match status" value="1"/>
</dbReference>
<protein>
    <submittedName>
        <fullName evidence="9">Winged-helix DNA-binding transcription factor family protein</fullName>
    </submittedName>
</protein>
<keyword evidence="10" id="KW-1185">Reference proteome</keyword>
<dbReference type="FunFam" id="1.10.10.10:FF:000008">
    <property type="entry name" value="E2F transcription factor 1"/>
    <property type="match status" value="1"/>
</dbReference>
<accession>A0AAD4NWI3</accession>
<comment type="similarity">
    <text evidence="1 6">Belongs to the E2F/DP family.</text>
</comment>
<keyword evidence="4 6" id="KW-0804">Transcription</keyword>
<dbReference type="EMBL" id="SDAM02029646">
    <property type="protein sequence ID" value="KAH6755030.1"/>
    <property type="molecule type" value="Genomic_DNA"/>
</dbReference>
<dbReference type="PANTHER" id="PTHR12081">
    <property type="entry name" value="TRANSCRIPTION FACTOR E2F"/>
    <property type="match status" value="1"/>
</dbReference>
<reference evidence="9 10" key="1">
    <citation type="journal article" date="2021" name="Nat. Commun.">
        <title>Incipient diploidization of the medicinal plant Perilla within 10,000 years.</title>
        <authorList>
            <person name="Zhang Y."/>
            <person name="Shen Q."/>
            <person name="Leng L."/>
            <person name="Zhang D."/>
            <person name="Chen S."/>
            <person name="Shi Y."/>
            <person name="Ning Z."/>
            <person name="Chen S."/>
        </authorList>
    </citation>
    <scope>NUCLEOTIDE SEQUENCE [LARGE SCALE GENOMIC DNA]</scope>
    <source>
        <strain evidence="10">cv. PC099</strain>
    </source>
</reference>
<dbReference type="InterPro" id="IPR036390">
    <property type="entry name" value="WH_DNA-bd_sf"/>
</dbReference>
<dbReference type="InterPro" id="IPR037241">
    <property type="entry name" value="E2F-DP_heterodim"/>
</dbReference>
<evidence type="ECO:0000256" key="5">
    <source>
        <dbReference type="ARBA" id="ARBA00023306"/>
    </source>
</evidence>
<gene>
    <name evidence="9" type="ORF">C2S53_018795</name>
</gene>
<dbReference type="CDD" id="cd14660">
    <property type="entry name" value="E2F_DD"/>
    <property type="match status" value="1"/>
</dbReference>
<dbReference type="Pfam" id="PF02319">
    <property type="entry name" value="WHD_E2F_TDP"/>
    <property type="match status" value="1"/>
</dbReference>
<evidence type="ECO:0000259" key="8">
    <source>
        <dbReference type="SMART" id="SM01372"/>
    </source>
</evidence>
<name>A0AAD4NWI3_PERFH</name>
<dbReference type="Gene3D" id="6.10.250.540">
    <property type="match status" value="1"/>
</dbReference>
<evidence type="ECO:0000313" key="10">
    <source>
        <dbReference type="Proteomes" id="UP001190926"/>
    </source>
</evidence>
<dbReference type="Proteomes" id="UP001190926">
    <property type="component" value="Unassembled WGS sequence"/>
</dbReference>
<keyword evidence="6" id="KW-0539">Nucleus</keyword>
<evidence type="ECO:0000256" key="4">
    <source>
        <dbReference type="ARBA" id="ARBA00023163"/>
    </source>
</evidence>
<comment type="caution">
    <text evidence="9">The sequence shown here is derived from an EMBL/GenBank/DDBJ whole genome shotgun (WGS) entry which is preliminary data.</text>
</comment>
<dbReference type="AlphaFoldDB" id="A0AAD4NWI3"/>
<dbReference type="InterPro" id="IPR036388">
    <property type="entry name" value="WH-like_DNA-bd_sf"/>
</dbReference>
<keyword evidence="2 6" id="KW-0805">Transcription regulation</keyword>